<evidence type="ECO:0000259" key="1">
    <source>
        <dbReference type="Pfam" id="PF09458"/>
    </source>
</evidence>
<comment type="caution">
    <text evidence="2">The sequence shown here is derived from an EMBL/GenBank/DDBJ whole genome shotgun (WGS) entry which is preliminary data.</text>
</comment>
<dbReference type="InterPro" id="IPR052487">
    <property type="entry name" value="Galactose-binding_lectin"/>
</dbReference>
<dbReference type="SUPFAM" id="SSF141086">
    <property type="entry name" value="Agglutinin HPA-like"/>
    <property type="match status" value="1"/>
</dbReference>
<keyword evidence="3" id="KW-1185">Reference proteome</keyword>
<dbReference type="EMBL" id="JBHTJT010000007">
    <property type="protein sequence ID" value="MFD0978797.1"/>
    <property type="molecule type" value="Genomic_DNA"/>
</dbReference>
<dbReference type="Proteomes" id="UP001597108">
    <property type="component" value="Unassembled WGS sequence"/>
</dbReference>
<reference evidence="3" key="1">
    <citation type="journal article" date="2019" name="Int. J. Syst. Evol. Microbiol.">
        <title>The Global Catalogue of Microorganisms (GCM) 10K type strain sequencing project: providing services to taxonomists for standard genome sequencing and annotation.</title>
        <authorList>
            <consortium name="The Broad Institute Genomics Platform"/>
            <consortium name="The Broad Institute Genome Sequencing Center for Infectious Disease"/>
            <person name="Wu L."/>
            <person name="Ma J."/>
        </authorList>
    </citation>
    <scope>NUCLEOTIDE SEQUENCE [LARGE SCALE GENOMIC DNA]</scope>
    <source>
        <strain evidence="3">CCUG 60524</strain>
    </source>
</reference>
<name>A0ABW3IMJ7_9RHOB</name>
<evidence type="ECO:0000313" key="2">
    <source>
        <dbReference type="EMBL" id="MFD0978797.1"/>
    </source>
</evidence>
<dbReference type="InterPro" id="IPR037221">
    <property type="entry name" value="H-type_lectin_dom_sf"/>
</dbReference>
<dbReference type="InterPro" id="IPR019019">
    <property type="entry name" value="H-type_lectin_domain"/>
</dbReference>
<dbReference type="Gene3D" id="2.60.40.2080">
    <property type="match status" value="1"/>
</dbReference>
<feature type="domain" description="H-type lectin" evidence="1">
    <location>
        <begin position="41"/>
        <end position="104"/>
    </location>
</feature>
<dbReference type="PANTHER" id="PTHR46938">
    <property type="entry name" value="DISCOIDIN-1 SUBUNIT A-RELATED-RELATED"/>
    <property type="match status" value="1"/>
</dbReference>
<sequence>MERMRNYLIGVDQGQSVLFSDFQDGGPMWAGTGPREVREVVRFSEPFRQPPVVHAGLAMWDIDRDSNQRADISAENVSETGFDLVFRTWGDTQVARVRATWLAIGELPHEDDWKL</sequence>
<organism evidence="2 3">
    <name type="scientific">Tropicimonas aquimaris</name>
    <dbReference type="NCBI Taxonomy" id="914152"/>
    <lineage>
        <taxon>Bacteria</taxon>
        <taxon>Pseudomonadati</taxon>
        <taxon>Pseudomonadota</taxon>
        <taxon>Alphaproteobacteria</taxon>
        <taxon>Rhodobacterales</taxon>
        <taxon>Roseobacteraceae</taxon>
        <taxon>Tropicimonas</taxon>
    </lineage>
</organism>
<evidence type="ECO:0000313" key="3">
    <source>
        <dbReference type="Proteomes" id="UP001597108"/>
    </source>
</evidence>
<accession>A0ABW3IMJ7</accession>
<dbReference type="RefSeq" id="WP_386072898.1">
    <property type="nucleotide sequence ID" value="NZ_JBHTJT010000007.1"/>
</dbReference>
<gene>
    <name evidence="2" type="ORF">ACFQ2S_03965</name>
</gene>
<dbReference type="Pfam" id="PF09458">
    <property type="entry name" value="H_lectin"/>
    <property type="match status" value="1"/>
</dbReference>
<protein>
    <submittedName>
        <fullName evidence="2">H-type lectin domain-containing protein</fullName>
    </submittedName>
</protein>
<proteinExistence type="predicted"/>